<dbReference type="CDD" id="cd00371">
    <property type="entry name" value="HMA"/>
    <property type="match status" value="2"/>
</dbReference>
<evidence type="ECO:0000313" key="11">
    <source>
        <dbReference type="EMBL" id="PIG88615.1"/>
    </source>
</evidence>
<dbReference type="InterPro" id="IPR017969">
    <property type="entry name" value="Heavy-metal-associated_CS"/>
</dbReference>
<dbReference type="Pfam" id="PF00122">
    <property type="entry name" value="E1-E2_ATPase"/>
    <property type="match status" value="1"/>
</dbReference>
<dbReference type="SUPFAM" id="SSF81653">
    <property type="entry name" value="Calcium ATPase, transduction domain A"/>
    <property type="match status" value="1"/>
</dbReference>
<organism evidence="11 12">
    <name type="scientific">Aspergillus arachidicola</name>
    <dbReference type="NCBI Taxonomy" id="656916"/>
    <lineage>
        <taxon>Eukaryota</taxon>
        <taxon>Fungi</taxon>
        <taxon>Dikarya</taxon>
        <taxon>Ascomycota</taxon>
        <taxon>Pezizomycotina</taxon>
        <taxon>Eurotiomycetes</taxon>
        <taxon>Eurotiomycetidae</taxon>
        <taxon>Eurotiales</taxon>
        <taxon>Aspergillaceae</taxon>
        <taxon>Aspergillus</taxon>
        <taxon>Aspergillus subgen. Circumdati</taxon>
    </lineage>
</organism>
<dbReference type="FunFam" id="2.70.150.10:FF:000068">
    <property type="entry name" value="Copper resistance-associated P-type ATPase"/>
    <property type="match status" value="1"/>
</dbReference>
<evidence type="ECO:0000256" key="7">
    <source>
        <dbReference type="ARBA" id="ARBA00023136"/>
    </source>
</evidence>
<dbReference type="PROSITE" id="PS50846">
    <property type="entry name" value="HMA_2"/>
    <property type="match status" value="2"/>
</dbReference>
<dbReference type="SFLD" id="SFLDS00003">
    <property type="entry name" value="Haloacid_Dehalogenase"/>
    <property type="match status" value="1"/>
</dbReference>
<feature type="transmembrane region" description="Helical" evidence="9">
    <location>
        <begin position="532"/>
        <end position="551"/>
    </location>
</feature>
<feature type="transmembrane region" description="Helical" evidence="9">
    <location>
        <begin position="438"/>
        <end position="460"/>
    </location>
</feature>
<comment type="caution">
    <text evidence="11">The sequence shown here is derived from an EMBL/GenBank/DDBJ whole genome shotgun (WGS) entry which is preliminary data.</text>
</comment>
<evidence type="ECO:0000256" key="6">
    <source>
        <dbReference type="ARBA" id="ARBA00022989"/>
    </source>
</evidence>
<dbReference type="CDD" id="cd02094">
    <property type="entry name" value="P-type_ATPase_Cu-like"/>
    <property type="match status" value="1"/>
</dbReference>
<evidence type="ECO:0000256" key="1">
    <source>
        <dbReference type="ARBA" id="ARBA00004370"/>
    </source>
</evidence>
<dbReference type="PRINTS" id="PR00119">
    <property type="entry name" value="CATATPASE"/>
</dbReference>
<dbReference type="GO" id="GO:0055070">
    <property type="term" value="P:copper ion homeostasis"/>
    <property type="evidence" value="ECO:0007669"/>
    <property type="project" value="TreeGrafter"/>
</dbReference>
<feature type="domain" description="HMA" evidence="10">
    <location>
        <begin position="171"/>
        <end position="236"/>
    </location>
</feature>
<dbReference type="GO" id="GO:0016020">
    <property type="term" value="C:membrane"/>
    <property type="evidence" value="ECO:0007669"/>
    <property type="project" value="UniProtKB-SubCell"/>
</dbReference>
<dbReference type="Pfam" id="PF00702">
    <property type="entry name" value="Hydrolase"/>
    <property type="match status" value="1"/>
</dbReference>
<dbReference type="SUPFAM" id="SSF81660">
    <property type="entry name" value="Metal cation-transporting ATPase, ATP-binding domain N"/>
    <property type="match status" value="1"/>
</dbReference>
<evidence type="ECO:0000259" key="10">
    <source>
        <dbReference type="PROSITE" id="PS50846"/>
    </source>
</evidence>
<evidence type="ECO:0000256" key="9">
    <source>
        <dbReference type="SAM" id="Phobius"/>
    </source>
</evidence>
<keyword evidence="12" id="KW-1185">Reference proteome</keyword>
<dbReference type="InterPro" id="IPR036163">
    <property type="entry name" value="HMA_dom_sf"/>
</dbReference>
<feature type="domain" description="HMA" evidence="10">
    <location>
        <begin position="258"/>
        <end position="323"/>
    </location>
</feature>
<dbReference type="Proteomes" id="UP000231358">
    <property type="component" value="Unassembled WGS sequence"/>
</dbReference>
<dbReference type="Pfam" id="PF00403">
    <property type="entry name" value="HMA"/>
    <property type="match status" value="2"/>
</dbReference>
<dbReference type="GO" id="GO:0000166">
    <property type="term" value="F:nucleotide binding"/>
    <property type="evidence" value="ECO:0007669"/>
    <property type="project" value="InterPro"/>
</dbReference>
<dbReference type="InterPro" id="IPR011990">
    <property type="entry name" value="TPR-like_helical_dom_sf"/>
</dbReference>
<gene>
    <name evidence="11" type="ORF">AARAC_000499</name>
</gene>
<dbReference type="PROSITE" id="PS01047">
    <property type="entry name" value="HMA_1"/>
    <property type="match status" value="2"/>
</dbReference>
<evidence type="ECO:0000256" key="4">
    <source>
        <dbReference type="ARBA" id="ARBA00022723"/>
    </source>
</evidence>
<keyword evidence="6 9" id="KW-1133">Transmembrane helix</keyword>
<dbReference type="Gene3D" id="3.30.70.100">
    <property type="match status" value="3"/>
</dbReference>
<comment type="subcellular location">
    <subcellularLocation>
        <location evidence="1">Membrane</location>
    </subcellularLocation>
</comment>
<dbReference type="PROSITE" id="PS00154">
    <property type="entry name" value="ATPASE_E1_E2"/>
    <property type="match status" value="1"/>
</dbReference>
<dbReference type="GO" id="GO:0043682">
    <property type="term" value="F:P-type divalent copper transporter activity"/>
    <property type="evidence" value="ECO:0007669"/>
    <property type="project" value="TreeGrafter"/>
</dbReference>
<dbReference type="SFLD" id="SFLDF00027">
    <property type="entry name" value="p-type_atpase"/>
    <property type="match status" value="1"/>
</dbReference>
<dbReference type="InterPro" id="IPR044492">
    <property type="entry name" value="P_typ_ATPase_HD_dom"/>
</dbReference>
<dbReference type="SUPFAM" id="SSF55008">
    <property type="entry name" value="HMA, heavy metal-associated domain"/>
    <property type="match status" value="4"/>
</dbReference>
<protein>
    <submittedName>
        <fullName evidence="11">Copper resistance-associated P-type ATPase</fullName>
    </submittedName>
</protein>
<dbReference type="Gene3D" id="2.70.150.10">
    <property type="entry name" value="Calcium-transporting ATPase, cytoplasmic transduction domain A"/>
    <property type="match status" value="1"/>
</dbReference>
<dbReference type="GO" id="GO:0005507">
    <property type="term" value="F:copper ion binding"/>
    <property type="evidence" value="ECO:0007669"/>
    <property type="project" value="TreeGrafter"/>
</dbReference>
<feature type="transmembrane region" description="Helical" evidence="9">
    <location>
        <begin position="566"/>
        <end position="585"/>
    </location>
</feature>
<keyword evidence="4" id="KW-0479">Metal-binding</keyword>
<feature type="transmembrane region" description="Helical" evidence="9">
    <location>
        <begin position="480"/>
        <end position="500"/>
    </location>
</feature>
<dbReference type="Gene3D" id="1.25.40.10">
    <property type="entry name" value="Tetratricopeptide repeat domain"/>
    <property type="match status" value="1"/>
</dbReference>
<evidence type="ECO:0000256" key="2">
    <source>
        <dbReference type="ARBA" id="ARBA00006024"/>
    </source>
</evidence>
<reference evidence="11 12" key="1">
    <citation type="submission" date="2017-05" db="EMBL/GenBank/DDBJ databases">
        <title>Genome sequence for an aflatoxigenic pathogen of Argentinian peanut, Aspergillus arachidicola.</title>
        <authorList>
            <person name="Moore G."/>
            <person name="Beltz S.B."/>
            <person name="Mack B.M."/>
        </authorList>
    </citation>
    <scope>NUCLEOTIDE SEQUENCE [LARGE SCALE GENOMIC DNA]</scope>
    <source>
        <strain evidence="11 12">CBS 117610</strain>
    </source>
</reference>
<dbReference type="InterPro" id="IPR023299">
    <property type="entry name" value="ATPase_P-typ_cyto_dom_N"/>
</dbReference>
<feature type="transmembrane region" description="Helical" evidence="9">
    <location>
        <begin position="723"/>
        <end position="746"/>
    </location>
</feature>
<evidence type="ECO:0000256" key="8">
    <source>
        <dbReference type="SAM" id="MobiDB-lite"/>
    </source>
</evidence>
<dbReference type="Gene3D" id="3.40.1110.10">
    <property type="entry name" value="Calcium-transporting ATPase, cytoplasmic domain N"/>
    <property type="match status" value="1"/>
</dbReference>
<accession>A0A2G7G7N1</accession>
<dbReference type="InterPro" id="IPR006121">
    <property type="entry name" value="HMA_dom"/>
</dbReference>
<feature type="transmembrane region" description="Helical" evidence="9">
    <location>
        <begin position="1131"/>
        <end position="1151"/>
    </location>
</feature>
<dbReference type="SUPFAM" id="SSF48452">
    <property type="entry name" value="TPR-like"/>
    <property type="match status" value="1"/>
</dbReference>
<dbReference type="InterPro" id="IPR059000">
    <property type="entry name" value="ATPase_P-type_domA"/>
</dbReference>
<evidence type="ECO:0000256" key="5">
    <source>
        <dbReference type="ARBA" id="ARBA00022967"/>
    </source>
</evidence>
<dbReference type="EMBL" id="NEXV01000096">
    <property type="protein sequence ID" value="PIG88615.1"/>
    <property type="molecule type" value="Genomic_DNA"/>
</dbReference>
<evidence type="ECO:0000313" key="12">
    <source>
        <dbReference type="Proteomes" id="UP000231358"/>
    </source>
</evidence>
<comment type="similarity">
    <text evidence="2">Belongs to the cation transport ATPase (P-type) (TC 3.A.3) family. Type IB subfamily.</text>
</comment>
<dbReference type="InterPro" id="IPR008250">
    <property type="entry name" value="ATPase_P-typ_transduc_dom_A_sf"/>
</dbReference>
<keyword evidence="7 9" id="KW-0472">Membrane</keyword>
<dbReference type="FunFam" id="3.30.70.100:FF:000001">
    <property type="entry name" value="ATPase copper transporting beta"/>
    <property type="match status" value="1"/>
</dbReference>
<dbReference type="InterPro" id="IPR036412">
    <property type="entry name" value="HAD-like_sf"/>
</dbReference>
<dbReference type="Gene3D" id="3.40.50.1000">
    <property type="entry name" value="HAD superfamily/HAD-like"/>
    <property type="match status" value="1"/>
</dbReference>
<dbReference type="PANTHER" id="PTHR43520">
    <property type="entry name" value="ATP7, ISOFORM B"/>
    <property type="match status" value="1"/>
</dbReference>
<keyword evidence="5" id="KW-1278">Translocase</keyword>
<dbReference type="InterPro" id="IPR023214">
    <property type="entry name" value="HAD_sf"/>
</dbReference>
<keyword evidence="3 9" id="KW-0812">Transmembrane</keyword>
<sequence>MATENQISPPQSRLTTILVNNLHCPSCVTNVQETLSALTPSPFSISTSIVSHEIKVIHPITLSSSRIVHALEEVAFEIDSVIADDSDKSDIEAQQPRPRHTGPGKHDVLSQSKIHIQKCDECATQLAALSSSSSDDEGAMKREITAISASVSSADNSLTSVMDDRLTASRTRITLSISGMSCSSCVGKITGALQNRPWILSADVNLLTSSAVIMLMDNSHVDEVLDIIRSSGYTVELIDTEELQPQKPSKPSGMGDAWRASYVIGGMTCSSCVGKVTDTLNHHDWITKVDVNLVSGSATVEFQGKAHLDEIAGIIKGLGYTATLSDLESRATAEQRSSKRSVIIQVDGMHCAHCPQRILDALDVYSDRLNVTEPPSKTQHRFTVNYLPDAPNFTIRHIIQTIADVDKSFTVSIYHPPSLEERSQTMHRRHQWQIARRLALSVLVAIPTFIIGIVYMSLVSKDNPGRKYLEEPMWAGQVSRIEWALFILATPVYFFAADLFHRRMITELRALWRPGSKTPILRRFYRFGSMDMLMSLGTSIAYFSSIAILAIDATQPRDGHKASSDGTFFDSVVFLTMFLMMGRLLEAYSKAKAGDAVGLLGKLRPKEAILVEQEGEDSTNSRAVPADQLEFGDVVRVANGSSPPYDGTVVEGESQFDESSLTGESRPVTKSIGDDVFSGTINQAGPVSVRITGLSGDSMLDQIIGAVREGQIRRAPIERTADLITGVFVPIITLIAILDWIVWLALGLSGRLPESWMNGNPGGWEFWSLQFAISVFVVACPGGGEAFQEASQLDCIVFDKTGTITEGGEPAITDHEIANSEDVDNVWGAVLDLEQNSSHPIAKAMVSFANSQQPPALKATTVDEIPGKGMKGSFFPQGQNGPALEVIIGNEALMKDHKLVITPTNDEILTTWKRQAKSVVLVGTRIRPTPGPTEHVPWKLSLMLAVADPVRPEAKDTLQALRNRGVAVWMLSGDNPTTAHAVGEMVGIPPDNIIAGVLPEQKAEKVQYLQKTLQKSPQSSWFRRGKEPQSGRAIVAMVGDGINDSPALTVADVGIAIGSGSDIAISSAEFVLVSSGLTSLLTLIDLSRLVFRRIKFNFGWALVYNCVAVPVAAGVFYPIVSNGTHVRLDPIWASLAMALSSVSVICSSLLMRTRLPLVGFRAKKYLSAAEHLRYLVPDAGHTHHMPTHLDVLVGDYRRAISSNIHATLADEKYLAVEGPNNFYSLYRLHNYHSLIYAAMHAGKKQIALETADRMERTIPAKVLRSKSPNLADWLEGFVAVRLHVMVRFGMWCEIIAMPLPEDHELYCVTTATIHYAKGVAYAATNRVAKAEQERKLYVAAIERVPITRRAHPNRSVDILNVGVAMLDGEIEYRQGEPEKAFQTLRRAIELDDGLNYAEPWGWMQPVRHAFAALSLEQGNVEPAAEAYKADLGLNSTLGRAHHHPNNVWALQGYYECLVRLGRDDEARLLEPQVKVALAVADVPVKSSCFCRLNTSECPDVSVQTSYCK</sequence>
<dbReference type="SFLD" id="SFLDG00002">
    <property type="entry name" value="C1.7:_P-type_atpase_like"/>
    <property type="match status" value="1"/>
</dbReference>
<dbReference type="SUPFAM" id="SSF56784">
    <property type="entry name" value="HAD-like"/>
    <property type="match status" value="1"/>
</dbReference>
<dbReference type="STRING" id="656916.A0A2G7G7N1"/>
<proteinExistence type="inferred from homology"/>
<feature type="region of interest" description="Disordered" evidence="8">
    <location>
        <begin position="86"/>
        <end position="108"/>
    </location>
</feature>
<evidence type="ECO:0000256" key="3">
    <source>
        <dbReference type="ARBA" id="ARBA00022692"/>
    </source>
</evidence>
<dbReference type="InterPro" id="IPR018303">
    <property type="entry name" value="ATPase_P-typ_P_site"/>
</dbReference>
<feature type="transmembrane region" description="Helical" evidence="9">
    <location>
        <begin position="1098"/>
        <end position="1119"/>
    </location>
</feature>
<dbReference type="PANTHER" id="PTHR43520:SF32">
    <property type="entry name" value="COPPER RESISTANCE P-TYPE ATPASE (EUROFUNG)"/>
    <property type="match status" value="1"/>
</dbReference>
<feature type="region of interest" description="Disordered" evidence="8">
    <location>
        <begin position="646"/>
        <end position="666"/>
    </location>
</feature>
<name>A0A2G7G7N1_9EURO</name>